<dbReference type="InterPro" id="IPR036318">
    <property type="entry name" value="FAD-bd_PCMH-like_sf"/>
</dbReference>
<name>A0A1J8QSH3_9AGAM</name>
<comment type="caution">
    <text evidence="7">The sequence shown here is derived from an EMBL/GenBank/DDBJ whole genome shotgun (WGS) entry which is preliminary data.</text>
</comment>
<evidence type="ECO:0000256" key="3">
    <source>
        <dbReference type="ARBA" id="ARBA00022630"/>
    </source>
</evidence>
<keyword evidence="3" id="KW-0285">Flavoprotein</keyword>
<feature type="non-terminal residue" evidence="7">
    <location>
        <position position="378"/>
    </location>
</feature>
<evidence type="ECO:0000256" key="4">
    <source>
        <dbReference type="ARBA" id="ARBA00022827"/>
    </source>
</evidence>
<protein>
    <recommendedName>
        <fullName evidence="6">FAD-binding PCMH-type domain-containing protein</fullName>
    </recommendedName>
</protein>
<dbReference type="SUPFAM" id="SSF56176">
    <property type="entry name" value="FAD-binding/transporter-associated domain-like"/>
    <property type="match status" value="1"/>
</dbReference>
<dbReference type="STRING" id="180088.A0A1J8QSH3"/>
<keyword evidence="5" id="KW-0560">Oxidoreductase</keyword>
<dbReference type="InterPro" id="IPR016166">
    <property type="entry name" value="FAD-bd_PCMH"/>
</dbReference>
<dbReference type="OrthoDB" id="9983560at2759"/>
<dbReference type="GO" id="GO:0016491">
    <property type="term" value="F:oxidoreductase activity"/>
    <property type="evidence" value="ECO:0007669"/>
    <property type="project" value="UniProtKB-KW"/>
</dbReference>
<reference evidence="7 8" key="1">
    <citation type="submission" date="2016-03" db="EMBL/GenBank/DDBJ databases">
        <title>Comparative genomics of the ectomycorrhizal sister species Rhizopogon vinicolor and Rhizopogon vesiculosus (Basidiomycota: Boletales) reveals a divergence of the mating type B locus.</title>
        <authorList>
            <person name="Mujic A.B."/>
            <person name="Kuo A."/>
            <person name="Tritt A."/>
            <person name="Lipzen A."/>
            <person name="Chen C."/>
            <person name="Johnson J."/>
            <person name="Sharma A."/>
            <person name="Barry K."/>
            <person name="Grigoriev I.V."/>
            <person name="Spatafora J.W."/>
        </authorList>
    </citation>
    <scope>NUCLEOTIDE SEQUENCE [LARGE SCALE GENOMIC DNA]</scope>
    <source>
        <strain evidence="7 8">AM-OR11-056</strain>
    </source>
</reference>
<comment type="cofactor">
    <cofactor evidence="1">
        <name>FAD</name>
        <dbReference type="ChEBI" id="CHEBI:57692"/>
    </cofactor>
</comment>
<evidence type="ECO:0000256" key="2">
    <source>
        <dbReference type="ARBA" id="ARBA00005466"/>
    </source>
</evidence>
<evidence type="ECO:0000313" key="8">
    <source>
        <dbReference type="Proteomes" id="UP000183567"/>
    </source>
</evidence>
<dbReference type="InterPro" id="IPR006094">
    <property type="entry name" value="Oxid_FAD_bind_N"/>
</dbReference>
<feature type="domain" description="FAD-binding PCMH-type" evidence="6">
    <location>
        <begin position="31"/>
        <end position="202"/>
    </location>
</feature>
<dbReference type="InterPro" id="IPR016169">
    <property type="entry name" value="FAD-bd_PCMH_sub2"/>
</dbReference>
<sequence length="378" mass="41410">MQAPNFETYVFNNGTIDACYLNTSLGVPCSQGSVPIIGVNATTSEDVQAAVKFAVRHNLKLVVKNTGHDYLGRSTYRGSFIVWTHHMKNITYNPSFIPQGAPPNEIYDAITLEAGVQWYEVYDALEAYGRLMVGGSSVGGSVGAAGGWTRVDNVVEMTVILSTGQYLTVNTYQYPDLFWALRGGGGGTYGILTSVTYRTYASLPVAAVFFTVDTENANTTQALFTELLRITPQLSDAGWAGSGGVSNDSMYFFYIAPNVSATVANASVQPYFQYAANMTGVISQQTYVLQYPSWYSWYAQFYTNGTQNGANVLIGSRLLTRDVLETKYQEISDIMFPLGSVWDFVAGGKVSKIDSDSRYAGGKSIARVDTDLWRIFQR</sequence>
<dbReference type="Gene3D" id="3.30.465.10">
    <property type="match status" value="1"/>
</dbReference>
<dbReference type="Pfam" id="PF01565">
    <property type="entry name" value="FAD_binding_4"/>
    <property type="match status" value="1"/>
</dbReference>
<dbReference type="PANTHER" id="PTHR42973:SF39">
    <property type="entry name" value="FAD-BINDING PCMH-TYPE DOMAIN-CONTAINING PROTEIN"/>
    <property type="match status" value="1"/>
</dbReference>
<evidence type="ECO:0000256" key="1">
    <source>
        <dbReference type="ARBA" id="ARBA00001974"/>
    </source>
</evidence>
<dbReference type="EMBL" id="LVVM01003549">
    <property type="protein sequence ID" value="OJA14644.1"/>
    <property type="molecule type" value="Genomic_DNA"/>
</dbReference>
<evidence type="ECO:0000313" key="7">
    <source>
        <dbReference type="EMBL" id="OJA14644.1"/>
    </source>
</evidence>
<accession>A0A1J8QSH3</accession>
<organism evidence="7 8">
    <name type="scientific">Rhizopogon vesiculosus</name>
    <dbReference type="NCBI Taxonomy" id="180088"/>
    <lineage>
        <taxon>Eukaryota</taxon>
        <taxon>Fungi</taxon>
        <taxon>Dikarya</taxon>
        <taxon>Basidiomycota</taxon>
        <taxon>Agaricomycotina</taxon>
        <taxon>Agaricomycetes</taxon>
        <taxon>Agaricomycetidae</taxon>
        <taxon>Boletales</taxon>
        <taxon>Suillineae</taxon>
        <taxon>Rhizopogonaceae</taxon>
        <taxon>Rhizopogon</taxon>
    </lineage>
</organism>
<keyword evidence="8" id="KW-1185">Reference proteome</keyword>
<proteinExistence type="inferred from homology"/>
<dbReference type="PANTHER" id="PTHR42973">
    <property type="entry name" value="BINDING OXIDOREDUCTASE, PUTATIVE (AFU_ORTHOLOGUE AFUA_1G17690)-RELATED"/>
    <property type="match status" value="1"/>
</dbReference>
<comment type="similarity">
    <text evidence="2">Belongs to the oxygen-dependent FAD-linked oxidoreductase family.</text>
</comment>
<evidence type="ECO:0000259" key="6">
    <source>
        <dbReference type="PROSITE" id="PS51387"/>
    </source>
</evidence>
<keyword evidence="4" id="KW-0274">FAD</keyword>
<gene>
    <name evidence="7" type="ORF">AZE42_02660</name>
</gene>
<dbReference type="Proteomes" id="UP000183567">
    <property type="component" value="Unassembled WGS sequence"/>
</dbReference>
<evidence type="ECO:0000256" key="5">
    <source>
        <dbReference type="ARBA" id="ARBA00023002"/>
    </source>
</evidence>
<dbReference type="AlphaFoldDB" id="A0A1J8QSH3"/>
<dbReference type="PROSITE" id="PS51387">
    <property type="entry name" value="FAD_PCMH"/>
    <property type="match status" value="1"/>
</dbReference>
<dbReference type="GO" id="GO:0071949">
    <property type="term" value="F:FAD binding"/>
    <property type="evidence" value="ECO:0007669"/>
    <property type="project" value="InterPro"/>
</dbReference>
<dbReference type="InterPro" id="IPR050416">
    <property type="entry name" value="FAD-linked_Oxidoreductase"/>
</dbReference>